<protein>
    <recommendedName>
        <fullName evidence="1">Interferon-related developmental regulator N-terminal domain-containing protein</fullName>
    </recommendedName>
</protein>
<sequence length="137" mass="15181">MKKGDLFLVDVNTQLKSRNVTPDIKVDISSNLKKIMDKRRNSKCGQRSRRGILLDDDDDDDAARGLLSMVTTSVEKVHEAYEDVMTALSQGGLKSKTLEILHCLAVVTFFGASNPNETELVMKLLWDIINPGTNSSV</sequence>
<proteinExistence type="predicted"/>
<keyword evidence="3" id="KW-1185">Reference proteome</keyword>
<gene>
    <name evidence="2" type="ORF">PVK06_035652</name>
</gene>
<reference evidence="2 3" key="1">
    <citation type="submission" date="2023-03" db="EMBL/GenBank/DDBJ databases">
        <title>WGS of Gossypium arboreum.</title>
        <authorList>
            <person name="Yu D."/>
        </authorList>
    </citation>
    <scope>NUCLEOTIDE SEQUENCE [LARGE SCALE GENOMIC DNA]</scope>
    <source>
        <tissue evidence="2">Leaf</tissue>
    </source>
</reference>
<comment type="caution">
    <text evidence="2">The sequence shown here is derived from an EMBL/GenBank/DDBJ whole genome shotgun (WGS) entry which is preliminary data.</text>
</comment>
<dbReference type="InterPro" id="IPR007701">
    <property type="entry name" value="Interferon-rel_develop_reg_N"/>
</dbReference>
<dbReference type="InterPro" id="IPR039777">
    <property type="entry name" value="IFRD"/>
</dbReference>
<organism evidence="2 3">
    <name type="scientific">Gossypium arboreum</name>
    <name type="common">Tree cotton</name>
    <name type="synonym">Gossypium nanking</name>
    <dbReference type="NCBI Taxonomy" id="29729"/>
    <lineage>
        <taxon>Eukaryota</taxon>
        <taxon>Viridiplantae</taxon>
        <taxon>Streptophyta</taxon>
        <taxon>Embryophyta</taxon>
        <taxon>Tracheophyta</taxon>
        <taxon>Spermatophyta</taxon>
        <taxon>Magnoliopsida</taxon>
        <taxon>eudicotyledons</taxon>
        <taxon>Gunneridae</taxon>
        <taxon>Pentapetalae</taxon>
        <taxon>rosids</taxon>
        <taxon>malvids</taxon>
        <taxon>Malvales</taxon>
        <taxon>Malvaceae</taxon>
        <taxon>Malvoideae</taxon>
        <taxon>Gossypium</taxon>
    </lineage>
</organism>
<feature type="domain" description="Interferon-related developmental regulator N-terminal" evidence="1">
    <location>
        <begin position="70"/>
        <end position="134"/>
    </location>
</feature>
<evidence type="ECO:0000313" key="3">
    <source>
        <dbReference type="Proteomes" id="UP001358586"/>
    </source>
</evidence>
<dbReference type="Proteomes" id="UP001358586">
    <property type="component" value="Chromosome 10"/>
</dbReference>
<name>A0ABR0NHD8_GOSAR</name>
<evidence type="ECO:0000313" key="2">
    <source>
        <dbReference type="EMBL" id="KAK5794427.1"/>
    </source>
</evidence>
<dbReference type="PANTHER" id="PTHR12354:SF13">
    <property type="entry name" value="DEVELOPMENTAL REGULATOR FAMILY PROTEIN _ IFRD FAMILY PROTEIN, PUTATIVE-RELATED"/>
    <property type="match status" value="1"/>
</dbReference>
<dbReference type="Pfam" id="PF05004">
    <property type="entry name" value="IFRD"/>
    <property type="match status" value="1"/>
</dbReference>
<accession>A0ABR0NHD8</accession>
<dbReference type="PANTHER" id="PTHR12354">
    <property type="entry name" value="INTERFERON-RELATED DEVELOPMENTAL REGULATOR"/>
    <property type="match status" value="1"/>
</dbReference>
<dbReference type="EMBL" id="JARKNE010000010">
    <property type="protein sequence ID" value="KAK5794427.1"/>
    <property type="molecule type" value="Genomic_DNA"/>
</dbReference>
<evidence type="ECO:0000259" key="1">
    <source>
        <dbReference type="Pfam" id="PF05004"/>
    </source>
</evidence>